<feature type="domain" description="PAC" evidence="6">
    <location>
        <begin position="539"/>
        <end position="591"/>
    </location>
</feature>
<dbReference type="PROSITE" id="PS51371">
    <property type="entry name" value="CBS"/>
    <property type="match status" value="1"/>
</dbReference>
<feature type="domain" description="PAS" evidence="5">
    <location>
        <begin position="464"/>
        <end position="510"/>
    </location>
</feature>
<evidence type="ECO:0000256" key="1">
    <source>
        <dbReference type="ARBA" id="ARBA00022777"/>
    </source>
</evidence>
<gene>
    <name evidence="8" type="ORF">NC998_03140</name>
</gene>
<dbReference type="PANTHER" id="PTHR43065:SF23">
    <property type="entry name" value="SENSOR HISTIDINE KINASE PDTAS"/>
    <property type="match status" value="1"/>
</dbReference>
<keyword evidence="2" id="KW-0129">CBS domain</keyword>
<dbReference type="PROSITE" id="PS50112">
    <property type="entry name" value="PAS"/>
    <property type="match status" value="1"/>
</dbReference>
<evidence type="ECO:0000259" key="4">
    <source>
        <dbReference type="PROSITE" id="PS50109"/>
    </source>
</evidence>
<evidence type="ECO:0000259" key="6">
    <source>
        <dbReference type="PROSITE" id="PS50113"/>
    </source>
</evidence>
<dbReference type="Pfam" id="PF07568">
    <property type="entry name" value="HisKA_2"/>
    <property type="match status" value="1"/>
</dbReference>
<keyword evidence="1" id="KW-0808">Transferase</keyword>
<keyword evidence="3" id="KW-0175">Coiled coil</keyword>
<evidence type="ECO:0000259" key="5">
    <source>
        <dbReference type="PROSITE" id="PS50112"/>
    </source>
</evidence>
<dbReference type="EMBL" id="JAMPKM010000001">
    <property type="protein sequence ID" value="MEP0816087.1"/>
    <property type="molecule type" value="Genomic_DNA"/>
</dbReference>
<dbReference type="PROSITE" id="PS50113">
    <property type="entry name" value="PAC"/>
    <property type="match status" value="1"/>
</dbReference>
<dbReference type="InterPro" id="IPR011495">
    <property type="entry name" value="Sig_transdc_His_kin_sub2_dim/P"/>
</dbReference>
<dbReference type="Gene3D" id="3.30.565.10">
    <property type="entry name" value="Histidine kinase-like ATPase, C-terminal domain"/>
    <property type="match status" value="1"/>
</dbReference>
<dbReference type="NCBIfam" id="TIGR00229">
    <property type="entry name" value="sensory_box"/>
    <property type="match status" value="2"/>
</dbReference>
<dbReference type="Proteomes" id="UP001464891">
    <property type="component" value="Unassembled WGS sequence"/>
</dbReference>
<dbReference type="CDD" id="cd00130">
    <property type="entry name" value="PAS"/>
    <property type="match status" value="2"/>
</dbReference>
<dbReference type="SMART" id="SM00091">
    <property type="entry name" value="PAS"/>
    <property type="match status" value="2"/>
</dbReference>
<accession>A0ABV0J2T6</accession>
<dbReference type="InterPro" id="IPR035965">
    <property type="entry name" value="PAS-like_dom_sf"/>
</dbReference>
<evidence type="ECO:0000259" key="7">
    <source>
        <dbReference type="PROSITE" id="PS51371"/>
    </source>
</evidence>
<evidence type="ECO:0000313" key="9">
    <source>
        <dbReference type="Proteomes" id="UP001464891"/>
    </source>
</evidence>
<dbReference type="SUPFAM" id="SSF54631">
    <property type="entry name" value="CBS-domain pair"/>
    <property type="match status" value="1"/>
</dbReference>
<keyword evidence="9" id="KW-1185">Reference proteome</keyword>
<dbReference type="PROSITE" id="PS50109">
    <property type="entry name" value="HIS_KIN"/>
    <property type="match status" value="1"/>
</dbReference>
<dbReference type="SUPFAM" id="SSF55785">
    <property type="entry name" value="PYP-like sensor domain (PAS domain)"/>
    <property type="match status" value="3"/>
</dbReference>
<evidence type="ECO:0000313" key="8">
    <source>
        <dbReference type="EMBL" id="MEP0816087.1"/>
    </source>
</evidence>
<dbReference type="InterPro" id="IPR013656">
    <property type="entry name" value="PAS_4"/>
</dbReference>
<dbReference type="InterPro" id="IPR046342">
    <property type="entry name" value="CBS_dom_sf"/>
</dbReference>
<dbReference type="InterPro" id="IPR000014">
    <property type="entry name" value="PAS"/>
</dbReference>
<dbReference type="SMART" id="SM00387">
    <property type="entry name" value="HATPase_c"/>
    <property type="match status" value="1"/>
</dbReference>
<dbReference type="Gene3D" id="3.10.580.10">
    <property type="entry name" value="CBS-domain"/>
    <property type="match status" value="1"/>
</dbReference>
<organism evidence="8 9">
    <name type="scientific">Trichocoleus desertorum GB2-A4</name>
    <dbReference type="NCBI Taxonomy" id="2933944"/>
    <lineage>
        <taxon>Bacteria</taxon>
        <taxon>Bacillati</taxon>
        <taxon>Cyanobacteriota</taxon>
        <taxon>Cyanophyceae</taxon>
        <taxon>Leptolyngbyales</taxon>
        <taxon>Trichocoleusaceae</taxon>
        <taxon>Trichocoleus</taxon>
    </lineage>
</organism>
<dbReference type="PANTHER" id="PTHR43065">
    <property type="entry name" value="SENSOR HISTIDINE KINASE"/>
    <property type="match status" value="1"/>
</dbReference>
<dbReference type="SUPFAM" id="SSF55874">
    <property type="entry name" value="ATPase domain of HSP90 chaperone/DNA topoisomerase II/histidine kinase"/>
    <property type="match status" value="1"/>
</dbReference>
<dbReference type="Pfam" id="PF08448">
    <property type="entry name" value="PAS_4"/>
    <property type="match status" value="2"/>
</dbReference>
<comment type="caution">
    <text evidence="8">The sequence shown here is derived from an EMBL/GenBank/DDBJ whole genome shotgun (WGS) entry which is preliminary data.</text>
</comment>
<evidence type="ECO:0000256" key="3">
    <source>
        <dbReference type="SAM" id="Coils"/>
    </source>
</evidence>
<dbReference type="InterPro" id="IPR000644">
    <property type="entry name" value="CBS_dom"/>
</dbReference>
<feature type="domain" description="CBS" evidence="7">
    <location>
        <begin position="17"/>
        <end position="81"/>
    </location>
</feature>
<feature type="coiled-coil region" evidence="3">
    <location>
        <begin position="593"/>
        <end position="641"/>
    </location>
</feature>
<name>A0ABV0J2T6_9CYAN</name>
<dbReference type="RefSeq" id="WP_190431767.1">
    <property type="nucleotide sequence ID" value="NZ_JAMPKM010000001.1"/>
</dbReference>
<dbReference type="Pfam" id="PF02518">
    <property type="entry name" value="HATPase_c"/>
    <property type="match status" value="1"/>
</dbReference>
<dbReference type="InterPro" id="IPR003594">
    <property type="entry name" value="HATPase_dom"/>
</dbReference>
<reference evidence="8 9" key="1">
    <citation type="submission" date="2022-04" db="EMBL/GenBank/DDBJ databases">
        <title>Positive selection, recombination, and allopatry shape intraspecific diversity of widespread and dominant cyanobacteria.</title>
        <authorList>
            <person name="Wei J."/>
            <person name="Shu W."/>
            <person name="Hu C."/>
        </authorList>
    </citation>
    <scope>NUCLEOTIDE SEQUENCE [LARGE SCALE GENOMIC DNA]</scope>
    <source>
        <strain evidence="8 9">GB2-A4</strain>
    </source>
</reference>
<keyword evidence="1" id="KW-0418">Kinase</keyword>
<evidence type="ECO:0000256" key="2">
    <source>
        <dbReference type="PROSITE-ProRule" id="PRU00703"/>
    </source>
</evidence>
<dbReference type="InterPro" id="IPR000700">
    <property type="entry name" value="PAS-assoc_C"/>
</dbReference>
<dbReference type="InterPro" id="IPR036890">
    <property type="entry name" value="HATPase_C_sf"/>
</dbReference>
<feature type="domain" description="Histidine kinase" evidence="4">
    <location>
        <begin position="641"/>
        <end position="835"/>
    </location>
</feature>
<proteinExistence type="predicted"/>
<protein>
    <submittedName>
        <fullName evidence="8">PAS domain-containing protein</fullName>
    </submittedName>
</protein>
<sequence>MPLNPQALPVNPLELVIDRCPLRVTPQTPVLEVARLMSVSDRLLSSPALPEPCALVMESGRLVGLVTAQQILCLMVSDMSLPGLCVAEVMGEPPLVLQEAEATAWTTVGALLPQPQTQYLVITDEREQIIGVATLERLCLALLSYPQENQCLEQKWATVMAQVRDGQPRPTQGAPQPLETALQIARAELENQFEERTAALRQASDELIAEIVHHRRTEVQLSRRTFELKTIFQAFPDLYFQVDVDGTILDYHANDHDDLYVPPKEFLGKRMRDVLPASVTKEVQAAIDRVVVTRTLVAVEYSLPWQDTHRHFEARILPFLDQKMLVIVRDISDRIRAEAALRKSEATTRALLAAIPDLMIRMNSAGDYLDFLPAKNFKTVVSSTGWQKKNVYEVMPPAIAQERMFYVERALQTGMTQVYEFELCLEGETFTEEARIAVSGEDEVLVIVRDITDRKQAEAALKAQKEFLCHVIDTVPNLIFVKDWQGRFTLVNQTLANMYGTNVEDLLGKTDADFNPNSTEVAQFLQADREVILRMQDKVIPEETVTDANGRTFWFQTIKKPLLSPDGKAYQVLGVATDITAHKQAEVDLQLLNEALELKVQKRTNALQAVNEQLLTEITERQRAEEQIKLSLREKEVLLKEIHHRVKNNLQVISSLLKLQAGSIKEYHVLEILKESQNRVRAMALLHEKLYQSEDLAKVNFAEYVHSLVANLFRSYGVKSQTITAKINVQDVLFDIDAVIPCGLIINELISNSLKYAFPENQKGEVSVELVSTEAGECQIVVSDNGVGLPKELDFYHTESLGLQLVCMLTEQLEGRIELDRSSGAVFRISLKPIK</sequence>
<dbReference type="Gene3D" id="3.30.450.20">
    <property type="entry name" value="PAS domain"/>
    <property type="match status" value="4"/>
</dbReference>
<dbReference type="InterPro" id="IPR005467">
    <property type="entry name" value="His_kinase_dom"/>
</dbReference>